<protein>
    <submittedName>
        <fullName evidence="2">Uncharacterized protein</fullName>
    </submittedName>
</protein>
<name>A0A1P8Q496_9LACO</name>
<organism evidence="2 3">
    <name type="scientific">Companilactobacillus allii</name>
    <dbReference type="NCBI Taxonomy" id="1847728"/>
    <lineage>
        <taxon>Bacteria</taxon>
        <taxon>Bacillati</taxon>
        <taxon>Bacillota</taxon>
        <taxon>Bacilli</taxon>
        <taxon>Lactobacillales</taxon>
        <taxon>Lactobacillaceae</taxon>
        <taxon>Companilactobacillus</taxon>
    </lineage>
</organism>
<dbReference type="STRING" id="1847728.BTM29_09065"/>
<proteinExistence type="predicted"/>
<feature type="transmembrane region" description="Helical" evidence="1">
    <location>
        <begin position="13"/>
        <end position="30"/>
    </location>
</feature>
<keyword evidence="1" id="KW-0812">Transmembrane</keyword>
<dbReference type="OrthoDB" id="9899117at2"/>
<dbReference type="RefSeq" id="WP_076616414.1">
    <property type="nucleotide sequence ID" value="NZ_CP019323.1"/>
</dbReference>
<keyword evidence="3" id="KW-1185">Reference proteome</keyword>
<gene>
    <name evidence="2" type="ORF">BTM29_09065</name>
</gene>
<keyword evidence="1" id="KW-0472">Membrane</keyword>
<dbReference type="KEGG" id="lalw:BTM29_09065"/>
<reference evidence="3" key="1">
    <citation type="submission" date="2016-12" db="EMBL/GenBank/DDBJ databases">
        <authorList>
            <person name="Jung M.Y."/>
            <person name="Lee S.H."/>
        </authorList>
    </citation>
    <scope>NUCLEOTIDE SEQUENCE [LARGE SCALE GENOMIC DNA]</scope>
    <source>
        <strain evidence="3">WiKim39</strain>
    </source>
</reference>
<dbReference type="AlphaFoldDB" id="A0A1P8Q496"/>
<keyword evidence="1" id="KW-1133">Transmembrane helix</keyword>
<dbReference type="Proteomes" id="UP000187499">
    <property type="component" value="Chromosome"/>
</dbReference>
<evidence type="ECO:0000256" key="1">
    <source>
        <dbReference type="SAM" id="Phobius"/>
    </source>
</evidence>
<dbReference type="EMBL" id="CP019323">
    <property type="protein sequence ID" value="APX72690.1"/>
    <property type="molecule type" value="Genomic_DNA"/>
</dbReference>
<evidence type="ECO:0000313" key="2">
    <source>
        <dbReference type="EMBL" id="APX72690.1"/>
    </source>
</evidence>
<accession>A0A1P8Q496</accession>
<evidence type="ECO:0000313" key="3">
    <source>
        <dbReference type="Proteomes" id="UP000187499"/>
    </source>
</evidence>
<sequence length="168" mass="19871">MNDFITFLKDVPLATYVSLLSLLISFSLALEKWFSYRTKIDIKQVQIVQLSDISFFMHFYITNKSSRTLGIYDLVLNSFRFNKHHHRFSKIIKDPDRNVWTSAFPVNVSPWEQQEILIEFVNKDNEQHIKDLLNKDGLVQIKTNRKAASFKIDLKSDSIKLRQAMKEW</sequence>